<organism evidence="1 2">
    <name type="scientific">Thermogutta terrifontis</name>
    <dbReference type="NCBI Taxonomy" id="1331910"/>
    <lineage>
        <taxon>Bacteria</taxon>
        <taxon>Pseudomonadati</taxon>
        <taxon>Planctomycetota</taxon>
        <taxon>Planctomycetia</taxon>
        <taxon>Pirellulales</taxon>
        <taxon>Thermoguttaceae</taxon>
        <taxon>Thermogutta</taxon>
    </lineage>
</organism>
<evidence type="ECO:0000313" key="1">
    <source>
        <dbReference type="EMBL" id="ASV72986.1"/>
    </source>
</evidence>
<keyword evidence="2" id="KW-1185">Reference proteome</keyword>
<accession>A0A286RAJ6</accession>
<dbReference type="Proteomes" id="UP000215086">
    <property type="component" value="Chromosome"/>
</dbReference>
<proteinExistence type="predicted"/>
<dbReference type="AlphaFoldDB" id="A0A286RAJ6"/>
<reference evidence="1 2" key="1">
    <citation type="journal article" name="Front. Microbiol.">
        <title>Sugar Metabolism of the First Thermophilic Planctomycete Thermogutta terrifontis: Comparative Genomic and Transcriptomic Approaches.</title>
        <authorList>
            <person name="Elcheninov A.G."/>
            <person name="Menzel P."/>
            <person name="Gudbergsdottir S.R."/>
            <person name="Slesarev A.I."/>
            <person name="Kadnikov V.V."/>
            <person name="Krogh A."/>
            <person name="Bonch-Osmolovskaya E.A."/>
            <person name="Peng X."/>
            <person name="Kublanov I.V."/>
        </authorList>
    </citation>
    <scope>NUCLEOTIDE SEQUENCE [LARGE SCALE GENOMIC DNA]</scope>
    <source>
        <strain evidence="1 2">R1</strain>
    </source>
</reference>
<dbReference type="EMBL" id="CP018477">
    <property type="protein sequence ID" value="ASV72986.1"/>
    <property type="molecule type" value="Genomic_DNA"/>
</dbReference>
<protein>
    <submittedName>
        <fullName evidence="1">Uncharacterized protein</fullName>
    </submittedName>
</protein>
<sequence>MNRRCNAWTIGATTNRARRGAIQELLFRDISHLAETIVPSRSNLVRGNS</sequence>
<evidence type="ECO:0000313" key="2">
    <source>
        <dbReference type="Proteomes" id="UP000215086"/>
    </source>
</evidence>
<name>A0A286RAJ6_9BACT</name>
<dbReference type="KEGG" id="ttf:THTE_0384"/>
<gene>
    <name evidence="1" type="ORF">THTE_0384</name>
</gene>